<organism evidence="2 3">
    <name type="scientific">Cymbomonas tetramitiformis</name>
    <dbReference type="NCBI Taxonomy" id="36881"/>
    <lineage>
        <taxon>Eukaryota</taxon>
        <taxon>Viridiplantae</taxon>
        <taxon>Chlorophyta</taxon>
        <taxon>Pyramimonadophyceae</taxon>
        <taxon>Pyramimonadales</taxon>
        <taxon>Pyramimonadaceae</taxon>
        <taxon>Cymbomonas</taxon>
    </lineage>
</organism>
<sequence>MVKYGLSWCELLRCVRLGKSRGPPCLGFRVVTDWLEDSATVHPLDGKRALLEIARRLLDTGAPFQGISDLLGIRFKAHTDPSDSITGFNAALKSARRNTLDDDEVKEQFISALDGVFYAPVVSRLFTHQQQAAVDLLAMQKCVSECGYVRHVQAGTHTALSAAAVTTDCDWSQLSDLTAIILDVKRQLKSHGRKRVAFHKGSGNFIPFCGNETCKKGDARHWRRDCPNGGKHGDGGHFGSFSVDDVENDLLAEQFQVVMDENDDARFDALCLLAGGKPEMLDGVSAYSFGVVPEQVPSALQEFLPYCQSITHMGAFTVGGVAGGLPSSFASTHVREDAPPAPLTVADTHVDSGESVVSDEGAPLPVDPMHAHEPDLCFADRIAQLDGLSVTQEGVGFALRCMHAGSEDGSDGIDADEYADEDAPADDMASPKMPSHVLPSGCGKPPIGLGRSSAITLFLCAFFCVCSTAAPLSAAAFGGACMDEGYWHPVPVFPPSPGLDSPPPSPDYSPGPTDDKAEASIDDRGGVSSSFCSTNESTPTTTLLFGGTLTMLQAGTTVQQPTTSSKVNHAVPAQ</sequence>
<dbReference type="Proteomes" id="UP001190700">
    <property type="component" value="Unassembled WGS sequence"/>
</dbReference>
<proteinExistence type="predicted"/>
<feature type="region of interest" description="Disordered" evidence="1">
    <location>
        <begin position="493"/>
        <end position="537"/>
    </location>
</feature>
<feature type="compositionally biased region" description="Acidic residues" evidence="1">
    <location>
        <begin position="408"/>
        <end position="425"/>
    </location>
</feature>
<keyword evidence="3" id="KW-1185">Reference proteome</keyword>
<comment type="caution">
    <text evidence="2">The sequence shown here is derived from an EMBL/GenBank/DDBJ whole genome shotgun (WGS) entry which is preliminary data.</text>
</comment>
<dbReference type="AlphaFoldDB" id="A0AAE0FGH4"/>
<feature type="compositionally biased region" description="Polar residues" evidence="1">
    <location>
        <begin position="527"/>
        <end position="537"/>
    </location>
</feature>
<accession>A0AAE0FGH4</accession>
<gene>
    <name evidence="2" type="ORF">CYMTET_31727</name>
</gene>
<feature type="region of interest" description="Disordered" evidence="1">
    <location>
        <begin position="408"/>
        <end position="432"/>
    </location>
</feature>
<dbReference type="EMBL" id="LGRX02018897">
    <property type="protein sequence ID" value="KAK3259268.1"/>
    <property type="molecule type" value="Genomic_DNA"/>
</dbReference>
<evidence type="ECO:0000313" key="3">
    <source>
        <dbReference type="Proteomes" id="UP001190700"/>
    </source>
</evidence>
<feature type="compositionally biased region" description="Basic and acidic residues" evidence="1">
    <location>
        <begin position="513"/>
        <end position="525"/>
    </location>
</feature>
<name>A0AAE0FGH4_9CHLO</name>
<evidence type="ECO:0000313" key="2">
    <source>
        <dbReference type="EMBL" id="KAK3259268.1"/>
    </source>
</evidence>
<feature type="compositionally biased region" description="Pro residues" evidence="1">
    <location>
        <begin position="493"/>
        <end position="509"/>
    </location>
</feature>
<protein>
    <submittedName>
        <fullName evidence="2">Uncharacterized protein</fullName>
    </submittedName>
</protein>
<reference evidence="2 3" key="1">
    <citation type="journal article" date="2015" name="Genome Biol. Evol.">
        <title>Comparative Genomics of a Bacterivorous Green Alga Reveals Evolutionary Causalities and Consequences of Phago-Mixotrophic Mode of Nutrition.</title>
        <authorList>
            <person name="Burns J.A."/>
            <person name="Paasch A."/>
            <person name="Narechania A."/>
            <person name="Kim E."/>
        </authorList>
    </citation>
    <scope>NUCLEOTIDE SEQUENCE [LARGE SCALE GENOMIC DNA]</scope>
    <source>
        <strain evidence="2 3">PLY_AMNH</strain>
    </source>
</reference>
<evidence type="ECO:0000256" key="1">
    <source>
        <dbReference type="SAM" id="MobiDB-lite"/>
    </source>
</evidence>